<protein>
    <submittedName>
        <fullName evidence="3">Transcriptional regulator with XRE-family HTH domain</fullName>
    </submittedName>
</protein>
<dbReference type="RefSeq" id="WP_179748505.1">
    <property type="nucleotide sequence ID" value="NZ_JACCBU010000001.1"/>
</dbReference>
<dbReference type="InterPro" id="IPR001387">
    <property type="entry name" value="Cro/C1-type_HTH"/>
</dbReference>
<dbReference type="Proteomes" id="UP000569914">
    <property type="component" value="Unassembled WGS sequence"/>
</dbReference>
<sequence length="156" mass="17146">MTALSDRLAQAKGDRSIDDVVARAQEQGHRIDRSAVARYLKGEHGPRPRLETLAALAAGFDLDARELRVLAGRPPGELGPYVPTSEAASLTAEQRDALDQLIKAITRSAADDRGVRRIERADDRDLSAEPPRLIEAERRVASRRQVKSGDEDVDEE</sequence>
<feature type="region of interest" description="Disordered" evidence="1">
    <location>
        <begin position="117"/>
        <end position="156"/>
    </location>
</feature>
<dbReference type="EMBL" id="JACCBU010000001">
    <property type="protein sequence ID" value="NYE69615.1"/>
    <property type="molecule type" value="Genomic_DNA"/>
</dbReference>
<proteinExistence type="predicted"/>
<dbReference type="GO" id="GO:0003677">
    <property type="term" value="F:DNA binding"/>
    <property type="evidence" value="ECO:0007669"/>
    <property type="project" value="InterPro"/>
</dbReference>
<dbReference type="InterPro" id="IPR010982">
    <property type="entry name" value="Lambda_DNA-bd_dom_sf"/>
</dbReference>
<feature type="compositionally biased region" description="Basic and acidic residues" evidence="1">
    <location>
        <begin position="117"/>
        <end position="140"/>
    </location>
</feature>
<dbReference type="PROSITE" id="PS50943">
    <property type="entry name" value="HTH_CROC1"/>
    <property type="match status" value="1"/>
</dbReference>
<evidence type="ECO:0000313" key="3">
    <source>
        <dbReference type="EMBL" id="NYE69615.1"/>
    </source>
</evidence>
<evidence type="ECO:0000259" key="2">
    <source>
        <dbReference type="PROSITE" id="PS50943"/>
    </source>
</evidence>
<name>A0A7Y9LAI2_9ACTN</name>
<dbReference type="Gene3D" id="1.10.260.40">
    <property type="entry name" value="lambda repressor-like DNA-binding domains"/>
    <property type="match status" value="1"/>
</dbReference>
<dbReference type="AlphaFoldDB" id="A0A7Y9LAI2"/>
<organism evidence="3 4">
    <name type="scientific">Microlunatus parietis</name>
    <dbReference type="NCBI Taxonomy" id="682979"/>
    <lineage>
        <taxon>Bacteria</taxon>
        <taxon>Bacillati</taxon>
        <taxon>Actinomycetota</taxon>
        <taxon>Actinomycetes</taxon>
        <taxon>Propionibacteriales</taxon>
        <taxon>Propionibacteriaceae</taxon>
        <taxon>Microlunatus</taxon>
    </lineage>
</organism>
<evidence type="ECO:0000256" key="1">
    <source>
        <dbReference type="SAM" id="MobiDB-lite"/>
    </source>
</evidence>
<reference evidence="3 4" key="1">
    <citation type="submission" date="2020-07" db="EMBL/GenBank/DDBJ databases">
        <title>Sequencing the genomes of 1000 actinobacteria strains.</title>
        <authorList>
            <person name="Klenk H.-P."/>
        </authorList>
    </citation>
    <scope>NUCLEOTIDE SEQUENCE [LARGE SCALE GENOMIC DNA]</scope>
    <source>
        <strain evidence="3 4">DSM 22083</strain>
    </source>
</reference>
<accession>A0A7Y9LAI2</accession>
<keyword evidence="4" id="KW-1185">Reference proteome</keyword>
<feature type="domain" description="HTH cro/C1-type" evidence="2">
    <location>
        <begin position="31"/>
        <end position="67"/>
    </location>
</feature>
<comment type="caution">
    <text evidence="3">The sequence shown here is derived from an EMBL/GenBank/DDBJ whole genome shotgun (WGS) entry which is preliminary data.</text>
</comment>
<evidence type="ECO:0000313" key="4">
    <source>
        <dbReference type="Proteomes" id="UP000569914"/>
    </source>
</evidence>
<gene>
    <name evidence="3" type="ORF">BKA15_000944</name>
</gene>